<accession>A0AAJ6DAC8</accession>
<gene>
    <name evidence="1" type="ORF">QBL01_11050</name>
</gene>
<evidence type="ECO:0000313" key="1">
    <source>
        <dbReference type="EMBL" id="WGE09745.1"/>
    </source>
</evidence>
<sequence length="120" mass="13880">MAIIIIMEEIKQARASKSKKTLDIYQRATVRDEIARKLLLNEMSLGQALKYLRLHLLAMKQERYAEIVKVSRKTLSDLENDKGNYSIDIINQVLRPFELQLGVVPMNKTLLRQVLNEQAV</sequence>
<dbReference type="AlphaFoldDB" id="A0AAJ6DAC8"/>
<dbReference type="GO" id="GO:0003677">
    <property type="term" value="F:DNA binding"/>
    <property type="evidence" value="ECO:0007669"/>
    <property type="project" value="InterPro"/>
</dbReference>
<dbReference type="SUPFAM" id="SSF47413">
    <property type="entry name" value="lambda repressor-like DNA-binding domains"/>
    <property type="match status" value="1"/>
</dbReference>
<evidence type="ECO:0000313" key="2">
    <source>
        <dbReference type="Proteomes" id="UP001222296"/>
    </source>
</evidence>
<dbReference type="PROSITE" id="PS50943">
    <property type="entry name" value="HTH_CROC1"/>
    <property type="match status" value="1"/>
</dbReference>
<organism evidence="1 2">
    <name type="scientific">Glaesserella parasuis</name>
    <name type="common">Haemophilus parasuis</name>
    <dbReference type="NCBI Taxonomy" id="738"/>
    <lineage>
        <taxon>Bacteria</taxon>
        <taxon>Pseudomonadati</taxon>
        <taxon>Pseudomonadota</taxon>
        <taxon>Gammaproteobacteria</taxon>
        <taxon>Pasteurellales</taxon>
        <taxon>Pasteurellaceae</taxon>
        <taxon>Glaesserella</taxon>
    </lineage>
</organism>
<dbReference type="EMBL" id="CP121769">
    <property type="protein sequence ID" value="WGE09745.1"/>
    <property type="molecule type" value="Genomic_DNA"/>
</dbReference>
<proteinExistence type="predicted"/>
<dbReference type="Proteomes" id="UP001222296">
    <property type="component" value="Chromosome"/>
</dbReference>
<dbReference type="InterPro" id="IPR001387">
    <property type="entry name" value="Cro/C1-type_HTH"/>
</dbReference>
<dbReference type="RefSeq" id="WP_223300026.1">
    <property type="nucleotide sequence ID" value="NZ_CBCRUP010000004.1"/>
</dbReference>
<dbReference type="Pfam" id="PF01381">
    <property type="entry name" value="HTH_3"/>
    <property type="match status" value="1"/>
</dbReference>
<protein>
    <submittedName>
        <fullName evidence="1">Helix-turn-helix transcriptional regulator</fullName>
    </submittedName>
</protein>
<dbReference type="InterPro" id="IPR010982">
    <property type="entry name" value="Lambda_DNA-bd_dom_sf"/>
</dbReference>
<dbReference type="GeneID" id="66619338"/>
<name>A0AAJ6DAC8_GLAPU</name>
<dbReference type="Gene3D" id="1.10.260.40">
    <property type="entry name" value="lambda repressor-like DNA-binding domains"/>
    <property type="match status" value="1"/>
</dbReference>
<dbReference type="CDD" id="cd00093">
    <property type="entry name" value="HTH_XRE"/>
    <property type="match status" value="1"/>
</dbReference>
<reference evidence="1" key="1">
    <citation type="submission" date="2023-04" db="EMBL/GenBank/DDBJ databases">
        <title>Molecular characterization of the Integrative and Conjugative elements harboring multidrug-resistance gene from Glaesserella (Haemophilus) parasuis.</title>
        <authorList>
            <person name="Che Y."/>
            <person name="Zhou L."/>
        </authorList>
    </citation>
    <scope>NUCLEOTIDE SEQUENCE</scope>
    <source>
        <strain evidence="1">Z44</strain>
    </source>
</reference>